<dbReference type="RefSeq" id="WP_152131582.1">
    <property type="nucleotide sequence ID" value="NZ_WELG01000002.1"/>
</dbReference>
<evidence type="ECO:0000313" key="2">
    <source>
        <dbReference type="Proteomes" id="UP000429785"/>
    </source>
</evidence>
<organism evidence="1 2">
    <name type="scientific">Flagellimonas olearia</name>
    <dbReference type="NCBI Taxonomy" id="552546"/>
    <lineage>
        <taxon>Bacteria</taxon>
        <taxon>Pseudomonadati</taxon>
        <taxon>Bacteroidota</taxon>
        <taxon>Flavobacteriia</taxon>
        <taxon>Flavobacteriales</taxon>
        <taxon>Flavobacteriaceae</taxon>
        <taxon>Flagellimonas</taxon>
    </lineage>
</organism>
<dbReference type="EMBL" id="WELG01000002">
    <property type="protein sequence ID" value="KAB7528160.1"/>
    <property type="molecule type" value="Genomic_DNA"/>
</dbReference>
<name>A0A6I1DTT5_9FLAO</name>
<protein>
    <recommendedName>
        <fullName evidence="3">C1q domain-containing protein</fullName>
    </recommendedName>
</protein>
<dbReference type="AlphaFoldDB" id="A0A6I1DTT5"/>
<sequence>MTKSRRLNISIALLLVFGVPFFVHSQEVRVIDNKGTKTTVRNTTVTTGSTAPVTPVLNDIWFDTTDTNHQRAMIWNGSSWQEITFTGTPGSVFFAATDGTPTQNNAQLFWDDTNHRLGVSTNTPSQSLDVNGYARVRTMDNAETTDQVVKTDANGVIHTSKVNFGGRWTNTNTSTNLNVNNTVAPIFGSNDYVDDGTNLYEVSGNTLIVKESGRYDIRANLALVGIDDSILTDTEFGTNVNARIAVNGTAVGALGASGYISFSLLQGHNHSSIHVSEILELSANDVVTIVTYREANSGTVRFEGSGTSSFVINKLR</sequence>
<dbReference type="OrthoDB" id="1396884at2"/>
<reference evidence="1 2" key="1">
    <citation type="submission" date="2019-10" db="EMBL/GenBank/DDBJ databases">
        <title>Muricauda olearia CL-SS4 JCM15563 genome.</title>
        <authorList>
            <person name="Liu L."/>
        </authorList>
    </citation>
    <scope>NUCLEOTIDE SEQUENCE [LARGE SCALE GENOMIC DNA]</scope>
    <source>
        <strain evidence="1 2">CL-SS4</strain>
    </source>
</reference>
<dbReference type="Proteomes" id="UP000429785">
    <property type="component" value="Unassembled WGS sequence"/>
</dbReference>
<evidence type="ECO:0000313" key="1">
    <source>
        <dbReference type="EMBL" id="KAB7528160.1"/>
    </source>
</evidence>
<gene>
    <name evidence="1" type="ORF">F8C76_09810</name>
</gene>
<proteinExistence type="predicted"/>
<comment type="caution">
    <text evidence="1">The sequence shown here is derived from an EMBL/GenBank/DDBJ whole genome shotgun (WGS) entry which is preliminary data.</text>
</comment>
<evidence type="ECO:0008006" key="3">
    <source>
        <dbReference type="Google" id="ProtNLM"/>
    </source>
</evidence>
<accession>A0A6I1DTT5</accession>